<protein>
    <submittedName>
        <fullName evidence="1">Uncharacterized protein</fullName>
    </submittedName>
</protein>
<gene>
    <name evidence="1" type="ORF">SDC9_120501</name>
</gene>
<organism evidence="1">
    <name type="scientific">bioreactor metagenome</name>
    <dbReference type="NCBI Taxonomy" id="1076179"/>
    <lineage>
        <taxon>unclassified sequences</taxon>
        <taxon>metagenomes</taxon>
        <taxon>ecological metagenomes</taxon>
    </lineage>
</organism>
<dbReference type="AlphaFoldDB" id="A0A645C798"/>
<name>A0A645C798_9ZZZZ</name>
<evidence type="ECO:0000313" key="1">
    <source>
        <dbReference type="EMBL" id="MPM73519.1"/>
    </source>
</evidence>
<comment type="caution">
    <text evidence="1">The sequence shown here is derived from an EMBL/GenBank/DDBJ whole genome shotgun (WGS) entry which is preliminary data.</text>
</comment>
<sequence>MPHEYWQPRDGSYYKPDIEKKFPKAVLQDALDTQKFIVGQKQSIYQQLIKGGFINAELMITSVIQDILQMADAPSNWRLQSKQRELIYYGDYMLTYAYTRFLEGSQTGKKARIMESACRAILKQFNEDIDFASKTGQEWFDAYLASIKTYQAKEGLDFVKANMPKAYLLLMLE</sequence>
<proteinExistence type="predicted"/>
<dbReference type="EMBL" id="VSSQ01025414">
    <property type="protein sequence ID" value="MPM73519.1"/>
    <property type="molecule type" value="Genomic_DNA"/>
</dbReference>
<accession>A0A645C798</accession>
<reference evidence="1" key="1">
    <citation type="submission" date="2019-08" db="EMBL/GenBank/DDBJ databases">
        <authorList>
            <person name="Kucharzyk K."/>
            <person name="Murdoch R.W."/>
            <person name="Higgins S."/>
            <person name="Loffler F."/>
        </authorList>
    </citation>
    <scope>NUCLEOTIDE SEQUENCE</scope>
</reference>